<dbReference type="InterPro" id="IPR035067">
    <property type="entry name" value="V-type_ATPase_csu/dsu"/>
</dbReference>
<dbReference type="PANTHER" id="PTHR38682">
    <property type="entry name" value="V-TYPE ATP SYNTHASE SUBUNIT C"/>
    <property type="match status" value="1"/>
</dbReference>
<dbReference type="Proteomes" id="UP000195137">
    <property type="component" value="Unassembled WGS sequence"/>
</dbReference>
<dbReference type="InterPro" id="IPR044911">
    <property type="entry name" value="V-type_ATPase_csu/dsu_dom_3"/>
</dbReference>
<dbReference type="InterPro" id="IPR036079">
    <property type="entry name" value="ATPase_csu/dsu_sf"/>
</dbReference>
<dbReference type="PANTHER" id="PTHR38682:SF1">
    <property type="entry name" value="V-TYPE ATP SYNTHASE SUBUNIT C"/>
    <property type="match status" value="1"/>
</dbReference>
<comment type="caution">
    <text evidence="4">The sequence shown here is derived from an EMBL/GenBank/DDBJ whole genome shotgun (WGS) entry which is preliminary data.</text>
</comment>
<dbReference type="GO" id="GO:0046961">
    <property type="term" value="F:proton-transporting ATPase activity, rotational mechanism"/>
    <property type="evidence" value="ECO:0007669"/>
    <property type="project" value="InterPro"/>
</dbReference>
<keyword evidence="2" id="KW-0813">Transport</keyword>
<proteinExistence type="inferred from homology"/>
<dbReference type="SUPFAM" id="SSF103486">
    <property type="entry name" value="V-type ATP synthase subunit C"/>
    <property type="match status" value="1"/>
</dbReference>
<evidence type="ECO:0000256" key="3">
    <source>
        <dbReference type="ARBA" id="ARBA00023065"/>
    </source>
</evidence>
<evidence type="ECO:0000256" key="2">
    <source>
        <dbReference type="ARBA" id="ARBA00022448"/>
    </source>
</evidence>
<evidence type="ECO:0000313" key="4">
    <source>
        <dbReference type="EMBL" id="OUJ19127.1"/>
    </source>
</evidence>
<accession>A0A1Y3GD12</accession>
<dbReference type="OrthoDB" id="4272at2157"/>
<keyword evidence="5" id="KW-1185">Reference proteome</keyword>
<evidence type="ECO:0000256" key="1">
    <source>
        <dbReference type="ARBA" id="ARBA00006709"/>
    </source>
</evidence>
<reference evidence="4 5" key="1">
    <citation type="submission" date="2016-12" db="EMBL/GenBank/DDBJ databases">
        <title>Discovery of methanogenic haloarchaea.</title>
        <authorList>
            <person name="Sorokin D.Y."/>
            <person name="Makarova K.S."/>
            <person name="Abbas B."/>
            <person name="Ferrer M."/>
            <person name="Golyshin P.N."/>
        </authorList>
    </citation>
    <scope>NUCLEOTIDE SEQUENCE [LARGE SCALE GENOMIC DNA]</scope>
    <source>
        <strain evidence="4">AMET1</strain>
    </source>
</reference>
<dbReference type="EMBL" id="MRZU01000003">
    <property type="protein sequence ID" value="OUJ19127.1"/>
    <property type="molecule type" value="Genomic_DNA"/>
</dbReference>
<evidence type="ECO:0000313" key="5">
    <source>
        <dbReference type="Proteomes" id="UP000195137"/>
    </source>
</evidence>
<dbReference type="Gene3D" id="1.20.1690.10">
    <property type="entry name" value="V-type ATP synthase subunit C domain"/>
    <property type="match status" value="2"/>
</dbReference>
<comment type="similarity">
    <text evidence="1">Belongs to the V-ATPase V0D/AC39 subunit family.</text>
</comment>
<dbReference type="Pfam" id="PF01992">
    <property type="entry name" value="vATP-synt_AC39"/>
    <property type="match status" value="1"/>
</dbReference>
<organism evidence="4 5">
    <name type="scientific">Methanonatronarchaeum thermophilum</name>
    <dbReference type="NCBI Taxonomy" id="1927129"/>
    <lineage>
        <taxon>Archaea</taxon>
        <taxon>Methanobacteriati</taxon>
        <taxon>Methanobacteriota</taxon>
        <taxon>Methanonatronarchaeia</taxon>
        <taxon>Methanonatronarchaeales</taxon>
        <taxon>Methanonatronarchaeaceae</taxon>
        <taxon>Methanonatronarchaeum</taxon>
    </lineage>
</organism>
<keyword evidence="3" id="KW-0406">Ion transport</keyword>
<dbReference type="AlphaFoldDB" id="A0A1Y3GD12"/>
<protein>
    <submittedName>
        <fullName evidence="4">Archaeal/vacuolar-type H+-ATPase subunit C</fullName>
    </submittedName>
</protein>
<gene>
    <name evidence="4" type="ORF">AMET1_0779</name>
</gene>
<dbReference type="Gene3D" id="1.10.132.50">
    <property type="entry name" value="ATP synthase (C/AC39) subunit, domain 3"/>
    <property type="match status" value="1"/>
</dbReference>
<dbReference type="InterPro" id="IPR050873">
    <property type="entry name" value="V-ATPase_V0D/AC39_subunit"/>
</dbReference>
<name>A0A1Y3GD12_9EURY</name>
<dbReference type="InterPro" id="IPR002843">
    <property type="entry name" value="ATPase_V0-cplx_csu/dsu"/>
</dbReference>
<dbReference type="RefSeq" id="WP_086637164.1">
    <property type="nucleotide sequence ID" value="NZ_MRZU01000003.1"/>
</dbReference>
<sequence>MKETGISSLEFSLGRVRAKKAKLISPQKMTEIAQTDTVSEAIEMLKDTEYSENISKDEDYFDVDRELSNHLLEEENNIAKYSPEILKKVFREYMNRWDVQNLKVALRAIKEKDHEYREFLIKTDSELYKLIDDIAESENYKEAAEKLKDTEYEFLVPILQEIDEEHDGLIEPEVLLDLKLYENIMDKVTRSDTRVKKYFEKHNQNIEKYFGLLVDRVNVETVLRSIRDEMEPEEVEEFLINPYQIDMDTLLTMAEYDELGNAVLELKDTYFETLAELHDCDCPEVIEEASIKLDKLQKKTAMEIYRDEPLGPGVILGYLALKRIEIQNLRKIFTYKNAGIGYEDIKEVLVL</sequence>